<keyword evidence="1" id="KW-1133">Transmembrane helix</keyword>
<keyword evidence="1" id="KW-0472">Membrane</keyword>
<proteinExistence type="predicted"/>
<evidence type="ECO:0000256" key="1">
    <source>
        <dbReference type="SAM" id="Phobius"/>
    </source>
</evidence>
<comment type="caution">
    <text evidence="2">The sequence shown here is derived from an EMBL/GenBank/DDBJ whole genome shotgun (WGS) entry which is preliminary data.</text>
</comment>
<organism evidence="2 3">
    <name type="scientific">Actinoplanes flavus</name>
    <dbReference type="NCBI Taxonomy" id="2820290"/>
    <lineage>
        <taxon>Bacteria</taxon>
        <taxon>Bacillati</taxon>
        <taxon>Actinomycetota</taxon>
        <taxon>Actinomycetes</taxon>
        <taxon>Micromonosporales</taxon>
        <taxon>Micromonosporaceae</taxon>
        <taxon>Actinoplanes</taxon>
    </lineage>
</organism>
<dbReference type="InterPro" id="IPR045927">
    <property type="entry name" value="DUF6346"/>
</dbReference>
<protein>
    <recommendedName>
        <fullName evidence="4">DUF3592 domain-containing protein</fullName>
    </recommendedName>
</protein>
<reference evidence="2 3" key="1">
    <citation type="submission" date="2021-03" db="EMBL/GenBank/DDBJ databases">
        <title>Actinoplanes flavus sp. nov., a novel actinomycete isolated from Coconut Palm rhizosphere soil.</title>
        <authorList>
            <person name="Luo X."/>
        </authorList>
    </citation>
    <scope>NUCLEOTIDE SEQUENCE [LARGE SCALE GENOMIC DNA]</scope>
    <source>
        <strain evidence="2 3">NEAU-H7</strain>
    </source>
</reference>
<accession>A0ABS3UGI7</accession>
<name>A0ABS3UGI7_9ACTN</name>
<evidence type="ECO:0008006" key="4">
    <source>
        <dbReference type="Google" id="ProtNLM"/>
    </source>
</evidence>
<dbReference type="Proteomes" id="UP000679690">
    <property type="component" value="Unassembled WGS sequence"/>
</dbReference>
<evidence type="ECO:0000313" key="2">
    <source>
        <dbReference type="EMBL" id="MBO3737895.1"/>
    </source>
</evidence>
<dbReference type="RefSeq" id="WP_208467086.1">
    <property type="nucleotide sequence ID" value="NZ_JAGFNS010000005.1"/>
</dbReference>
<dbReference type="EMBL" id="JAGFNS010000005">
    <property type="protein sequence ID" value="MBO3737895.1"/>
    <property type="molecule type" value="Genomic_DNA"/>
</dbReference>
<keyword evidence="1" id="KW-0812">Transmembrane</keyword>
<gene>
    <name evidence="2" type="ORF">J5X75_10210</name>
</gene>
<feature type="transmembrane region" description="Helical" evidence="1">
    <location>
        <begin position="147"/>
        <end position="174"/>
    </location>
</feature>
<dbReference type="Pfam" id="PF19873">
    <property type="entry name" value="DUF6346"/>
    <property type="match status" value="1"/>
</dbReference>
<sequence length="177" mass="19271">MEAEAERELAEWEAADSDPATTVVDRRKGGALRTTALLTGIVLVSLMLVGTGITFVRLAGRDFGDAERVGWATVGSCTEHGPITNQGFGYWDSCRVTIRWDDGTATRLINDGDFTATDVGRQVRVGYLGTEKYRVKLAREDTPARPWLTWIGVAVGIIGGLPLLIIGIMISLLLHRK</sequence>
<evidence type="ECO:0000313" key="3">
    <source>
        <dbReference type="Proteomes" id="UP000679690"/>
    </source>
</evidence>
<feature type="transmembrane region" description="Helical" evidence="1">
    <location>
        <begin position="36"/>
        <end position="59"/>
    </location>
</feature>
<keyword evidence="3" id="KW-1185">Reference proteome</keyword>